<evidence type="ECO:0000313" key="2">
    <source>
        <dbReference type="Proteomes" id="UP000199699"/>
    </source>
</evidence>
<organism evidence="1 2">
    <name type="scientific">Micromonospora nigra</name>
    <dbReference type="NCBI Taxonomy" id="145857"/>
    <lineage>
        <taxon>Bacteria</taxon>
        <taxon>Bacillati</taxon>
        <taxon>Actinomycetota</taxon>
        <taxon>Actinomycetes</taxon>
        <taxon>Micromonosporales</taxon>
        <taxon>Micromonosporaceae</taxon>
        <taxon>Micromonospora</taxon>
    </lineage>
</organism>
<gene>
    <name evidence="1" type="ORF">GA0070616_2437</name>
</gene>
<name>A0A1C6RY35_9ACTN</name>
<dbReference type="RefSeq" id="WP_091080906.1">
    <property type="nucleotide sequence ID" value="NZ_FMHT01000003.1"/>
</dbReference>
<evidence type="ECO:0000313" key="1">
    <source>
        <dbReference type="EMBL" id="SCL21984.1"/>
    </source>
</evidence>
<dbReference type="Proteomes" id="UP000199699">
    <property type="component" value="Unassembled WGS sequence"/>
</dbReference>
<sequence>MSRAGVRTARVSAASVVLVPLLLLNAYLLAWFLPELSDGRRPWLWIVIFALTAASLVCLASGWFRRHRSARWWLWPLAAALLVAISWPAVARL</sequence>
<dbReference type="EMBL" id="FMHT01000003">
    <property type="protein sequence ID" value="SCL21984.1"/>
    <property type="molecule type" value="Genomic_DNA"/>
</dbReference>
<reference evidence="1 2" key="1">
    <citation type="submission" date="2016-06" db="EMBL/GenBank/DDBJ databases">
        <authorList>
            <person name="Kjaerup R.B."/>
            <person name="Dalgaard T.S."/>
            <person name="Juul-Madsen H.R."/>
        </authorList>
    </citation>
    <scope>NUCLEOTIDE SEQUENCE [LARGE SCALE GENOMIC DNA]</scope>
    <source>
        <strain evidence="1 2">DSM 43818</strain>
    </source>
</reference>
<dbReference type="OrthoDB" id="3411499at2"/>
<dbReference type="AlphaFoldDB" id="A0A1C6RY35"/>
<protein>
    <submittedName>
        <fullName evidence="1">Uncharacterized protein</fullName>
    </submittedName>
</protein>
<proteinExistence type="predicted"/>
<accession>A0A1C6RY35</accession>
<keyword evidence="2" id="KW-1185">Reference proteome</keyword>